<organism evidence="2 3">
    <name type="scientific">Acidithiobacillus concretivorus</name>
    <dbReference type="NCBI Taxonomy" id="3063952"/>
    <lineage>
        <taxon>Bacteria</taxon>
        <taxon>Pseudomonadati</taxon>
        <taxon>Pseudomonadota</taxon>
        <taxon>Acidithiobacillia</taxon>
        <taxon>Acidithiobacillales</taxon>
        <taxon>Acidithiobacillaceae</taxon>
        <taxon>Acidithiobacillus</taxon>
    </lineage>
</organism>
<evidence type="ECO:0000313" key="2">
    <source>
        <dbReference type="EMBL" id="MBU2737219.1"/>
    </source>
</evidence>
<evidence type="ECO:0000256" key="1">
    <source>
        <dbReference type="SAM" id="MobiDB-lite"/>
    </source>
</evidence>
<protein>
    <submittedName>
        <fullName evidence="2">Conjugal transfer protein TraH</fullName>
    </submittedName>
</protein>
<gene>
    <name evidence="2" type="ORF">HJG40_00010</name>
</gene>
<dbReference type="Proteomes" id="UP001197028">
    <property type="component" value="Unassembled WGS sequence"/>
</dbReference>
<evidence type="ECO:0000313" key="3">
    <source>
        <dbReference type="Proteomes" id="UP001197028"/>
    </source>
</evidence>
<comment type="caution">
    <text evidence="2">The sequence shown here is derived from an EMBL/GenBank/DDBJ whole genome shotgun (WGS) entry which is preliminary data.</text>
</comment>
<feature type="compositionally biased region" description="Polar residues" evidence="1">
    <location>
        <begin position="305"/>
        <end position="344"/>
    </location>
</feature>
<dbReference type="EMBL" id="JABELD010000001">
    <property type="protein sequence ID" value="MBU2737219.1"/>
    <property type="molecule type" value="Genomic_DNA"/>
</dbReference>
<keyword evidence="3" id="KW-1185">Reference proteome</keyword>
<accession>A0ABS5ZMF8</accession>
<dbReference type="Pfam" id="PF06122">
    <property type="entry name" value="TraH"/>
    <property type="match status" value="1"/>
</dbReference>
<sequence length="542" mass="56955">MAKLEPLKKKISKGVLLAVTASLVTTSVLQSQHAYAGMQGFLDGMFSATSVPQAASLGNGVTLSGGYAEVRTPLSGANIISFSPPDISAGCGGINLYMGSFHFINGQEFLALLRTIGQEALGYAFQLAIDAMCHQCGALLASIEKTIQAMNNSLHNTCQLAHGIFNAGDIAGDFKAVGKNAEKVFGFSTGASTDVSSAYDSANHEGVLQSVLDGFKTNIEKSWATITSSTGTTTTTTKTESVSASSLIPEGNMFWKAIGNSDAYKMMTGIDDDVSNVSASCKNNDHACTKEILMSLVGTDILHPGSSSTANSDQDAEQENGTQATPNSANAQDTETDPPTLTLQDLVNGTKNASVMTCEPWASTSTTYSPYSSTMGCESVDRGGTTLGALGYEGIKAHIQHMLFGGGPQAHVGLESDIISGTALSSAQMAFLRTMPGDMYTLLRQAQSSKSLVTEVLGLLEPVAVNQYAVQLGASLMATEQSVYSGNPHVVIPSFYKSSIDQIAQSENVYMRNSNTDTKRVLLAIKLLQAYHLSQSKDNGAP</sequence>
<feature type="region of interest" description="Disordered" evidence="1">
    <location>
        <begin position="303"/>
        <end position="344"/>
    </location>
</feature>
<proteinExistence type="predicted"/>
<reference evidence="2 3" key="1">
    <citation type="journal article" date="2021" name="ISME J.">
        <title>Genomic evolution of the class Acidithiobacillia: deep-branching Proteobacteria living in extreme acidic conditions.</title>
        <authorList>
            <person name="Moya-Beltran A."/>
            <person name="Beard S."/>
            <person name="Rojas-Villalobos C."/>
            <person name="Issotta F."/>
            <person name="Gallardo Y."/>
            <person name="Ulloa R."/>
            <person name="Giaveno A."/>
            <person name="Degli Esposti M."/>
            <person name="Johnson D.B."/>
            <person name="Quatrini R."/>
        </authorList>
    </citation>
    <scope>NUCLEOTIDE SEQUENCE [LARGE SCALE GENOMIC DNA]</scope>
    <source>
        <strain evidence="2 3">ATCC 19703</strain>
    </source>
</reference>
<dbReference type="InterPro" id="IPR010927">
    <property type="entry name" value="T4SS_TraH"/>
</dbReference>
<name>A0ABS5ZMF8_9PROT</name>
<dbReference type="RefSeq" id="WP_215862304.1">
    <property type="nucleotide sequence ID" value="NZ_JABELD010000001.1"/>
</dbReference>